<dbReference type="RefSeq" id="YP_010648742.1">
    <property type="nucleotide sequence ID" value="NC_070762.1"/>
</dbReference>
<gene>
    <name evidence="1" type="primary">33</name>
    <name evidence="1" type="ORF">SEA_SIXAMA_33</name>
</gene>
<organism evidence="1 2">
    <name type="scientific">Gordonia phage Sixama</name>
    <dbReference type="NCBI Taxonomy" id="2653271"/>
    <lineage>
        <taxon>Viruses</taxon>
        <taxon>Duplodnaviria</taxon>
        <taxon>Heunggongvirae</taxon>
        <taxon>Uroviricota</taxon>
        <taxon>Caudoviricetes</taxon>
        <taxon>Sixamavirus</taxon>
        <taxon>Sixamavirus sixama</taxon>
    </lineage>
</organism>
<keyword evidence="2" id="KW-1185">Reference proteome</keyword>
<evidence type="ECO:0000313" key="2">
    <source>
        <dbReference type="Proteomes" id="UP000400849"/>
    </source>
</evidence>
<name>A0A5Q2F0D7_9CAUD</name>
<dbReference type="Proteomes" id="UP000400849">
    <property type="component" value="Segment"/>
</dbReference>
<dbReference type="KEGG" id="vg:77924201"/>
<reference evidence="1 2" key="1">
    <citation type="submission" date="2019-09" db="EMBL/GenBank/DDBJ databases">
        <authorList>
            <person name="Christie C.A."/>
            <person name="Diallo A.S."/>
            <person name="Dixon Z."/>
            <person name="McIntosh P.M."/>
            <person name="Murthy K.H."/>
            <person name="Rosen M.G."/>
            <person name="Simpson L.M."/>
            <person name="Koustas K."/>
            <person name="Fogarty M.P."/>
            <person name="Molloy S.D."/>
            <person name="Garlena R.A."/>
            <person name="Russell D.A."/>
            <person name="Pope W.H."/>
            <person name="Jacobs-Sera D."/>
            <person name="Hatfull G.F."/>
        </authorList>
    </citation>
    <scope>NUCLEOTIDE SEQUENCE [LARGE SCALE GENOMIC DNA]</scope>
</reference>
<dbReference type="EMBL" id="MN484601">
    <property type="protein sequence ID" value="QGF20212.1"/>
    <property type="molecule type" value="Genomic_DNA"/>
</dbReference>
<proteinExistence type="predicted"/>
<accession>A0A5Q2F0D7</accession>
<sequence length="83" mass="8800">MPTRTGMTGAEHYLKAEEYLRAADPTSAELNDVSLVNAAAAHATLALAAAQAMESLKMGGFTVPDLGRDWNKAIRPDNDLGID</sequence>
<dbReference type="GeneID" id="77924201"/>
<evidence type="ECO:0000313" key="1">
    <source>
        <dbReference type="EMBL" id="QGF20212.1"/>
    </source>
</evidence>
<protein>
    <submittedName>
        <fullName evidence="1">Uncharacterized protein</fullName>
    </submittedName>
</protein>